<dbReference type="Proteomes" id="UP000256964">
    <property type="component" value="Unassembled WGS sequence"/>
</dbReference>
<accession>A0A371CHH7</accession>
<keyword evidence="3" id="KW-1185">Reference proteome</keyword>
<evidence type="ECO:0000313" key="2">
    <source>
        <dbReference type="EMBL" id="RDX39733.1"/>
    </source>
</evidence>
<evidence type="ECO:0000256" key="1">
    <source>
        <dbReference type="SAM" id="MobiDB-lite"/>
    </source>
</evidence>
<dbReference type="AlphaFoldDB" id="A0A371CHH7"/>
<reference evidence="2 3" key="1">
    <citation type="journal article" date="2018" name="Biotechnol. Biofuels">
        <title>Integrative visual omics of the white-rot fungus Polyporus brumalis exposes the biotechnological potential of its oxidative enzymes for delignifying raw plant biomass.</title>
        <authorList>
            <person name="Miyauchi S."/>
            <person name="Rancon A."/>
            <person name="Drula E."/>
            <person name="Hage H."/>
            <person name="Chaduli D."/>
            <person name="Favel A."/>
            <person name="Grisel S."/>
            <person name="Henrissat B."/>
            <person name="Herpoel-Gimbert I."/>
            <person name="Ruiz-Duenas F.J."/>
            <person name="Chevret D."/>
            <person name="Hainaut M."/>
            <person name="Lin J."/>
            <person name="Wang M."/>
            <person name="Pangilinan J."/>
            <person name="Lipzen A."/>
            <person name="Lesage-Meessen L."/>
            <person name="Navarro D."/>
            <person name="Riley R."/>
            <person name="Grigoriev I.V."/>
            <person name="Zhou S."/>
            <person name="Raouche S."/>
            <person name="Rosso M.N."/>
        </authorList>
    </citation>
    <scope>NUCLEOTIDE SEQUENCE [LARGE SCALE GENOMIC DNA]</scope>
    <source>
        <strain evidence="2 3">BRFM 1820</strain>
    </source>
</reference>
<sequence>MTDASRLLTHRTRETEAAQDMVQGTHRCTGDGPRNYHSICLHTYNVRCDEGPTIILGLQTPEPGVCTRALFDVPARTVVNPVTHRARRQTNAPAYHGDPDREQDRRKARAPGGGTQPLLPHPAASVPPAARLDAAYRPGFRVGAARKYVGYQAITRTASGTAECPPTHLAAVVAAAPPAGRSCARTPSACGVLHLRDLHLGDGDGEVRTSYESDWAED</sequence>
<evidence type="ECO:0000313" key="3">
    <source>
        <dbReference type="Proteomes" id="UP000256964"/>
    </source>
</evidence>
<organism evidence="2 3">
    <name type="scientific">Lentinus brumalis</name>
    <dbReference type="NCBI Taxonomy" id="2498619"/>
    <lineage>
        <taxon>Eukaryota</taxon>
        <taxon>Fungi</taxon>
        <taxon>Dikarya</taxon>
        <taxon>Basidiomycota</taxon>
        <taxon>Agaricomycotina</taxon>
        <taxon>Agaricomycetes</taxon>
        <taxon>Polyporales</taxon>
        <taxon>Polyporaceae</taxon>
        <taxon>Lentinus</taxon>
    </lineage>
</organism>
<feature type="region of interest" description="Disordered" evidence="1">
    <location>
        <begin position="81"/>
        <end position="125"/>
    </location>
</feature>
<protein>
    <submittedName>
        <fullName evidence="2">Uncharacterized protein</fullName>
    </submittedName>
</protein>
<gene>
    <name evidence="2" type="ORF">OH76DRAFT_551939</name>
</gene>
<name>A0A371CHH7_9APHY</name>
<dbReference type="EMBL" id="KZ857660">
    <property type="protein sequence ID" value="RDX39733.1"/>
    <property type="molecule type" value="Genomic_DNA"/>
</dbReference>
<proteinExistence type="predicted"/>